<accession>A0ABQ0Q1Q9</accession>
<organism evidence="2 3">
    <name type="scientific">Asaia krungthepensis NRIC 0535</name>
    <dbReference type="NCBI Taxonomy" id="1307925"/>
    <lineage>
        <taxon>Bacteria</taxon>
        <taxon>Pseudomonadati</taxon>
        <taxon>Pseudomonadota</taxon>
        <taxon>Alphaproteobacteria</taxon>
        <taxon>Acetobacterales</taxon>
        <taxon>Acetobacteraceae</taxon>
        <taxon>Asaia</taxon>
    </lineage>
</organism>
<dbReference type="SMART" id="SM00347">
    <property type="entry name" value="HTH_MARR"/>
    <property type="match status" value="1"/>
</dbReference>
<dbReference type="InterPro" id="IPR000835">
    <property type="entry name" value="HTH_MarR-typ"/>
</dbReference>
<dbReference type="PROSITE" id="PS50995">
    <property type="entry name" value="HTH_MARR_2"/>
    <property type="match status" value="1"/>
</dbReference>
<dbReference type="EMBL" id="BAPV01000009">
    <property type="protein sequence ID" value="GBQ87238.1"/>
    <property type="molecule type" value="Genomic_DNA"/>
</dbReference>
<dbReference type="InterPro" id="IPR039422">
    <property type="entry name" value="MarR/SlyA-like"/>
</dbReference>
<reference evidence="2" key="1">
    <citation type="submission" date="2013-04" db="EMBL/GenBank/DDBJ databases">
        <title>The genome sequencing project of 58 acetic acid bacteria.</title>
        <authorList>
            <person name="Okamoto-Kainuma A."/>
            <person name="Ishikawa M."/>
            <person name="Umino S."/>
            <person name="Koizumi Y."/>
            <person name="Shiwa Y."/>
            <person name="Yoshikawa H."/>
            <person name="Matsutani M."/>
            <person name="Matsushita K."/>
        </authorList>
    </citation>
    <scope>NUCLEOTIDE SEQUENCE</scope>
    <source>
        <strain evidence="2">NRIC 0535</strain>
    </source>
</reference>
<dbReference type="PANTHER" id="PTHR33164">
    <property type="entry name" value="TRANSCRIPTIONAL REGULATOR, MARR FAMILY"/>
    <property type="match status" value="1"/>
</dbReference>
<sequence length="162" mass="18489">MSMSGLRVQRDAPGQAHLYLREEQIRLTYEAMLLAWRELSAICDPFQRDQQLGSAHHRVMFLVSTHQGLTMSALLRRLNITKQSLNRVLQDLMARGLLEQRPDERDKRLKHLHLTPQGVAIEEEIFGALRDRMTMAYRAAGGQAVEGFRRVLATLQGEGETP</sequence>
<keyword evidence="3" id="KW-1185">Reference proteome</keyword>
<name>A0ABQ0Q1Q9_9PROT</name>
<gene>
    <name evidence="2" type="ORF">AA0535_1227</name>
</gene>
<evidence type="ECO:0000259" key="1">
    <source>
        <dbReference type="PROSITE" id="PS50995"/>
    </source>
</evidence>
<dbReference type="RefSeq" id="WP_264815061.1">
    <property type="nucleotide sequence ID" value="NZ_BAPV01000009.1"/>
</dbReference>
<evidence type="ECO:0000313" key="3">
    <source>
        <dbReference type="Proteomes" id="UP001062776"/>
    </source>
</evidence>
<dbReference type="SUPFAM" id="SSF46785">
    <property type="entry name" value="Winged helix' DNA-binding domain"/>
    <property type="match status" value="1"/>
</dbReference>
<protein>
    <submittedName>
        <fullName evidence="2">MarR family transcriptional regulator</fullName>
    </submittedName>
</protein>
<proteinExistence type="predicted"/>
<dbReference type="PANTHER" id="PTHR33164:SF44">
    <property type="entry name" value="TRANSCRIPTIONAL REGULATORY PROTEIN"/>
    <property type="match status" value="1"/>
</dbReference>
<dbReference type="Gene3D" id="1.10.10.10">
    <property type="entry name" value="Winged helix-like DNA-binding domain superfamily/Winged helix DNA-binding domain"/>
    <property type="match status" value="1"/>
</dbReference>
<dbReference type="Pfam" id="PF12802">
    <property type="entry name" value="MarR_2"/>
    <property type="match status" value="1"/>
</dbReference>
<dbReference type="PRINTS" id="PR00598">
    <property type="entry name" value="HTHMARR"/>
</dbReference>
<comment type="caution">
    <text evidence="2">The sequence shown here is derived from an EMBL/GenBank/DDBJ whole genome shotgun (WGS) entry which is preliminary data.</text>
</comment>
<dbReference type="InterPro" id="IPR036390">
    <property type="entry name" value="WH_DNA-bd_sf"/>
</dbReference>
<dbReference type="Proteomes" id="UP001062776">
    <property type="component" value="Unassembled WGS sequence"/>
</dbReference>
<evidence type="ECO:0000313" key="2">
    <source>
        <dbReference type="EMBL" id="GBQ87238.1"/>
    </source>
</evidence>
<feature type="domain" description="HTH marR-type" evidence="1">
    <location>
        <begin position="24"/>
        <end position="157"/>
    </location>
</feature>
<dbReference type="InterPro" id="IPR036388">
    <property type="entry name" value="WH-like_DNA-bd_sf"/>
</dbReference>